<evidence type="ECO:0000313" key="3">
    <source>
        <dbReference type="Proteomes" id="UP001396334"/>
    </source>
</evidence>
<dbReference type="InterPro" id="IPR001810">
    <property type="entry name" value="F-box_dom"/>
</dbReference>
<dbReference type="EMBL" id="JBBPBN010000022">
    <property type="protein sequence ID" value="KAK9011819.1"/>
    <property type="molecule type" value="Genomic_DNA"/>
</dbReference>
<proteinExistence type="predicted"/>
<reference evidence="2 3" key="1">
    <citation type="journal article" date="2024" name="G3 (Bethesda)">
        <title>Genome assembly of Hibiscus sabdariffa L. provides insights into metabolisms of medicinal natural products.</title>
        <authorList>
            <person name="Kim T."/>
        </authorList>
    </citation>
    <scope>NUCLEOTIDE SEQUENCE [LARGE SCALE GENOMIC DNA]</scope>
    <source>
        <strain evidence="2">TK-2024</strain>
        <tissue evidence="2">Old leaves</tissue>
    </source>
</reference>
<evidence type="ECO:0000313" key="2">
    <source>
        <dbReference type="EMBL" id="KAK9011819.1"/>
    </source>
</evidence>
<dbReference type="PANTHER" id="PTHR31370">
    <property type="entry name" value="F-BOX PROTEIN FAMILY-LIKE"/>
    <property type="match status" value="1"/>
</dbReference>
<dbReference type="SMART" id="SM00256">
    <property type="entry name" value="FBOX"/>
    <property type="match status" value="1"/>
</dbReference>
<dbReference type="PANTHER" id="PTHR31370:SF2">
    <property type="entry name" value="OS08G0105100 PROTEIN"/>
    <property type="match status" value="1"/>
</dbReference>
<dbReference type="InterPro" id="IPR036047">
    <property type="entry name" value="F-box-like_dom_sf"/>
</dbReference>
<name>A0ABR2RFW8_9ROSI</name>
<accession>A0ABR2RFW8</accession>
<dbReference type="Pfam" id="PF00646">
    <property type="entry name" value="F-box"/>
    <property type="match status" value="1"/>
</dbReference>
<protein>
    <recommendedName>
        <fullName evidence="1">F-box domain-containing protein</fullName>
    </recommendedName>
</protein>
<dbReference type="PROSITE" id="PS50181">
    <property type="entry name" value="FBOX"/>
    <property type="match status" value="1"/>
</dbReference>
<gene>
    <name evidence="2" type="ORF">V6N11_039898</name>
</gene>
<dbReference type="InterPro" id="IPR040275">
    <property type="entry name" value="At5g39450-like"/>
</dbReference>
<comment type="caution">
    <text evidence="2">The sequence shown here is derived from an EMBL/GenBank/DDBJ whole genome shotgun (WGS) entry which is preliminary data.</text>
</comment>
<evidence type="ECO:0000259" key="1">
    <source>
        <dbReference type="PROSITE" id="PS50181"/>
    </source>
</evidence>
<sequence>MLLESCGSSLFLSLPDDVLAIMSRSLSPKDICNLSICCKSLCAFVASEKIWLTQCDVVGFVPTRDLMDWREGVKSFRALCRFLVRVKHCLAFGFARILSLAM</sequence>
<dbReference type="SUPFAM" id="SSF81383">
    <property type="entry name" value="F-box domain"/>
    <property type="match status" value="1"/>
</dbReference>
<dbReference type="Proteomes" id="UP001396334">
    <property type="component" value="Unassembled WGS sequence"/>
</dbReference>
<organism evidence="2 3">
    <name type="scientific">Hibiscus sabdariffa</name>
    <name type="common">roselle</name>
    <dbReference type="NCBI Taxonomy" id="183260"/>
    <lineage>
        <taxon>Eukaryota</taxon>
        <taxon>Viridiplantae</taxon>
        <taxon>Streptophyta</taxon>
        <taxon>Embryophyta</taxon>
        <taxon>Tracheophyta</taxon>
        <taxon>Spermatophyta</taxon>
        <taxon>Magnoliopsida</taxon>
        <taxon>eudicotyledons</taxon>
        <taxon>Gunneridae</taxon>
        <taxon>Pentapetalae</taxon>
        <taxon>rosids</taxon>
        <taxon>malvids</taxon>
        <taxon>Malvales</taxon>
        <taxon>Malvaceae</taxon>
        <taxon>Malvoideae</taxon>
        <taxon>Hibiscus</taxon>
    </lineage>
</organism>
<feature type="domain" description="F-box" evidence="1">
    <location>
        <begin position="8"/>
        <end position="54"/>
    </location>
</feature>
<keyword evidence="3" id="KW-1185">Reference proteome</keyword>